<evidence type="ECO:0000256" key="3">
    <source>
        <dbReference type="ARBA" id="ARBA00022989"/>
    </source>
</evidence>
<accession>A0A931AEC4</accession>
<evidence type="ECO:0000256" key="6">
    <source>
        <dbReference type="SAM" id="Phobius"/>
    </source>
</evidence>
<comment type="subcellular location">
    <subcellularLocation>
        <location evidence="1">Membrane</location>
        <topology evidence="1">Multi-pass membrane protein</topology>
    </subcellularLocation>
</comment>
<dbReference type="AlphaFoldDB" id="A0A931AEC4"/>
<organism evidence="8 9">
    <name type="scientific">Nonomuraea cypriaca</name>
    <dbReference type="NCBI Taxonomy" id="1187855"/>
    <lineage>
        <taxon>Bacteria</taxon>
        <taxon>Bacillati</taxon>
        <taxon>Actinomycetota</taxon>
        <taxon>Actinomycetes</taxon>
        <taxon>Streptosporangiales</taxon>
        <taxon>Streptosporangiaceae</taxon>
        <taxon>Nonomuraea</taxon>
    </lineage>
</organism>
<keyword evidence="9" id="KW-1185">Reference proteome</keyword>
<dbReference type="Proteomes" id="UP000605361">
    <property type="component" value="Unassembled WGS sequence"/>
</dbReference>
<evidence type="ECO:0000313" key="8">
    <source>
        <dbReference type="EMBL" id="MBF8188958.1"/>
    </source>
</evidence>
<dbReference type="GO" id="GO:0140359">
    <property type="term" value="F:ABC-type transporter activity"/>
    <property type="evidence" value="ECO:0007669"/>
    <property type="project" value="InterPro"/>
</dbReference>
<dbReference type="EMBL" id="JADOGI010000079">
    <property type="protein sequence ID" value="MBF8188958.1"/>
    <property type="molecule type" value="Genomic_DNA"/>
</dbReference>
<dbReference type="PANTHER" id="PTHR43229:SF2">
    <property type="entry name" value="NODULATION PROTEIN J"/>
    <property type="match status" value="1"/>
</dbReference>
<evidence type="ECO:0000256" key="1">
    <source>
        <dbReference type="ARBA" id="ARBA00004141"/>
    </source>
</evidence>
<evidence type="ECO:0000259" key="7">
    <source>
        <dbReference type="Pfam" id="PF01061"/>
    </source>
</evidence>
<evidence type="ECO:0000256" key="2">
    <source>
        <dbReference type="ARBA" id="ARBA00022692"/>
    </source>
</evidence>
<gene>
    <name evidence="8" type="ORF">ITP53_25135</name>
</gene>
<evidence type="ECO:0000313" key="9">
    <source>
        <dbReference type="Proteomes" id="UP000605361"/>
    </source>
</evidence>
<feature type="domain" description="ABC-2 type transporter transmembrane" evidence="7">
    <location>
        <begin position="1"/>
        <end position="164"/>
    </location>
</feature>
<reference evidence="8" key="1">
    <citation type="submission" date="2020-11" db="EMBL/GenBank/DDBJ databases">
        <title>Whole-genome analyses of Nonomuraea sp. K274.</title>
        <authorList>
            <person name="Veyisoglu A."/>
        </authorList>
    </citation>
    <scope>NUCLEOTIDE SEQUENCE</scope>
    <source>
        <strain evidence="8">K274</strain>
    </source>
</reference>
<keyword evidence="2 6" id="KW-0812">Transmembrane</keyword>
<feature type="region of interest" description="Disordered" evidence="5">
    <location>
        <begin position="174"/>
        <end position="201"/>
    </location>
</feature>
<feature type="transmembrane region" description="Helical" evidence="6">
    <location>
        <begin position="126"/>
        <end position="152"/>
    </location>
</feature>
<feature type="transmembrane region" description="Helical" evidence="6">
    <location>
        <begin position="16"/>
        <end position="37"/>
    </location>
</feature>
<evidence type="ECO:0000256" key="4">
    <source>
        <dbReference type="ARBA" id="ARBA00023136"/>
    </source>
</evidence>
<feature type="transmembrane region" description="Helical" evidence="6">
    <location>
        <begin position="92"/>
        <end position="120"/>
    </location>
</feature>
<keyword evidence="4 6" id="KW-0472">Membrane</keyword>
<sequence length="201" mass="21394">MTRRELARWARRPGQVVIGLVFPVMFLVVFVYLLGGGMRVAGGGDYKEFLVPGMLALTMAWGLEATMTAIAQDINKGVIDRFRSMPMAPSAVLVGRSIADMLESVAGLLVMIGAGLAIGWRWHGSFGAAAAAAGLLLLLRFAMLWCGIWLGLIAGRPELVMAVAAQAAPGRPVFGERSSGSCGLSSGSGGRFVRRRRTDVW</sequence>
<name>A0A931AEC4_9ACTN</name>
<dbReference type="GO" id="GO:0016020">
    <property type="term" value="C:membrane"/>
    <property type="evidence" value="ECO:0007669"/>
    <property type="project" value="UniProtKB-SubCell"/>
</dbReference>
<evidence type="ECO:0000256" key="5">
    <source>
        <dbReference type="SAM" id="MobiDB-lite"/>
    </source>
</evidence>
<dbReference type="RefSeq" id="WP_195897901.1">
    <property type="nucleotide sequence ID" value="NZ_JADOGI010000079.1"/>
</dbReference>
<feature type="compositionally biased region" description="Basic residues" evidence="5">
    <location>
        <begin position="192"/>
        <end position="201"/>
    </location>
</feature>
<feature type="transmembrane region" description="Helical" evidence="6">
    <location>
        <begin position="49"/>
        <end position="71"/>
    </location>
</feature>
<comment type="caution">
    <text evidence="8">The sequence shown here is derived from an EMBL/GenBank/DDBJ whole genome shotgun (WGS) entry which is preliminary data.</text>
</comment>
<dbReference type="Pfam" id="PF01061">
    <property type="entry name" value="ABC2_membrane"/>
    <property type="match status" value="1"/>
</dbReference>
<proteinExistence type="predicted"/>
<keyword evidence="3 6" id="KW-1133">Transmembrane helix</keyword>
<protein>
    <submittedName>
        <fullName evidence="8">ABC transporter permease</fullName>
    </submittedName>
</protein>
<dbReference type="PANTHER" id="PTHR43229">
    <property type="entry name" value="NODULATION PROTEIN J"/>
    <property type="match status" value="1"/>
</dbReference>
<feature type="compositionally biased region" description="Low complexity" evidence="5">
    <location>
        <begin position="175"/>
        <end position="185"/>
    </location>
</feature>
<dbReference type="InterPro" id="IPR013525">
    <property type="entry name" value="ABC2_TM"/>
</dbReference>
<dbReference type="InterPro" id="IPR051784">
    <property type="entry name" value="Nod_factor_ABC_transporter"/>
</dbReference>